<evidence type="ECO:0000313" key="2">
    <source>
        <dbReference type="EMBL" id="QJW85280.1"/>
    </source>
</evidence>
<protein>
    <submittedName>
        <fullName evidence="2">Uncharacterized protein</fullName>
    </submittedName>
</protein>
<name>A0ABX6P7D3_9BURK</name>
<feature type="transmembrane region" description="Helical" evidence="1">
    <location>
        <begin position="38"/>
        <end position="58"/>
    </location>
</feature>
<proteinExistence type="predicted"/>
<accession>A0ABX6P7D3</accession>
<feature type="transmembrane region" description="Helical" evidence="1">
    <location>
        <begin position="70"/>
        <end position="91"/>
    </location>
</feature>
<keyword evidence="1" id="KW-0812">Transmembrane</keyword>
<evidence type="ECO:0000256" key="1">
    <source>
        <dbReference type="SAM" id="Phobius"/>
    </source>
</evidence>
<organism evidence="2 3">
    <name type="scientific">Ramlibacter terrae</name>
    <dbReference type="NCBI Taxonomy" id="2732511"/>
    <lineage>
        <taxon>Bacteria</taxon>
        <taxon>Pseudomonadati</taxon>
        <taxon>Pseudomonadota</taxon>
        <taxon>Betaproteobacteria</taxon>
        <taxon>Burkholderiales</taxon>
        <taxon>Comamonadaceae</taxon>
        <taxon>Ramlibacter</taxon>
    </lineage>
</organism>
<feature type="transmembrane region" description="Helical" evidence="1">
    <location>
        <begin position="6"/>
        <end position="26"/>
    </location>
</feature>
<reference evidence="2 3" key="1">
    <citation type="submission" date="2020-05" db="EMBL/GenBank/DDBJ databases">
        <title>Ramlibacter rhizophilus sp. nov., isolated from rhizosphere soil of national flower Mugunghwa from South Korea.</title>
        <authorList>
            <person name="Zheng-Fei Y."/>
            <person name="Huan T."/>
        </authorList>
    </citation>
    <scope>NUCLEOTIDE SEQUENCE [LARGE SCALE GENOMIC DNA]</scope>
    <source>
        <strain evidence="2 3">H242</strain>
    </source>
</reference>
<dbReference type="Proteomes" id="UP000500826">
    <property type="component" value="Chromosome"/>
</dbReference>
<keyword evidence="1" id="KW-0472">Membrane</keyword>
<evidence type="ECO:0000313" key="3">
    <source>
        <dbReference type="Proteomes" id="UP000500826"/>
    </source>
</evidence>
<dbReference type="EMBL" id="CP053418">
    <property type="protein sequence ID" value="QJW85280.1"/>
    <property type="molecule type" value="Genomic_DNA"/>
</dbReference>
<sequence>MSLGFGLLFFVPLLVVALGFLVYCGFAQRSVVPAARRLSILWVVASVPAALLIVMGHAFNSSKMNPILVIPIWILIGLAALWFPVMLRAVFRIRPV</sequence>
<keyword evidence="3" id="KW-1185">Reference proteome</keyword>
<keyword evidence="1" id="KW-1133">Transmembrane helix</keyword>
<gene>
    <name evidence="2" type="ORF">HK414_23465</name>
</gene>